<comment type="caution">
    <text evidence="2">The sequence shown here is derived from an EMBL/GenBank/DDBJ whole genome shotgun (WGS) entry which is preliminary data.</text>
</comment>
<feature type="domain" description="DUF4214" evidence="1">
    <location>
        <begin position="211"/>
        <end position="281"/>
    </location>
</feature>
<organism evidence="2 3">
    <name type="scientific">Paralimibaculum aggregatum</name>
    <dbReference type="NCBI Taxonomy" id="3036245"/>
    <lineage>
        <taxon>Bacteria</taxon>
        <taxon>Pseudomonadati</taxon>
        <taxon>Pseudomonadota</taxon>
        <taxon>Alphaproteobacteria</taxon>
        <taxon>Rhodobacterales</taxon>
        <taxon>Paracoccaceae</taxon>
        <taxon>Paralimibaculum</taxon>
    </lineage>
</organism>
<sequence>MDELTLSFAARVSDQDFDGMPAVYGHLAFDPGAAPAEIDPETREAVYPVAPEDARLVIDGVEVTPGEIAIVVGNDFVFSLGSISLVVDTVAVIASGETAAGAYEIRVGYGHQTLSTLTGNALPESLPAFTKTQAFGTAFFAESVAAAPLRAETEAFAISEGEIGAGLAEAEARFVAYLYEAALDRDGAIDAEGLNFWIDAAEAGLTRTELAEAFLAAPEFTESFGAADGLSETELVDRLYENVLDRAADGPGQDFWREAAAQPGIGPAELLIAFATSEENRAGSPQVELLVETEPGLWAFL</sequence>
<protein>
    <recommendedName>
        <fullName evidence="1">DUF4214 domain-containing protein</fullName>
    </recommendedName>
</protein>
<dbReference type="Proteomes" id="UP001239909">
    <property type="component" value="Unassembled WGS sequence"/>
</dbReference>
<evidence type="ECO:0000313" key="2">
    <source>
        <dbReference type="EMBL" id="GMG80930.1"/>
    </source>
</evidence>
<dbReference type="EMBL" id="BSYI01000001">
    <property type="protein sequence ID" value="GMG80930.1"/>
    <property type="molecule type" value="Genomic_DNA"/>
</dbReference>
<proteinExistence type="predicted"/>
<evidence type="ECO:0000313" key="3">
    <source>
        <dbReference type="Proteomes" id="UP001239909"/>
    </source>
</evidence>
<dbReference type="InterPro" id="IPR025282">
    <property type="entry name" value="DUF4214"/>
</dbReference>
<reference evidence="2 3" key="1">
    <citation type="submission" date="2023-04" db="EMBL/GenBank/DDBJ databases">
        <title>Marinoamorphus aggregata gen. nov., sp. Nov., isolate from tissue of brittle star Ophioplocus japonicus.</title>
        <authorList>
            <person name="Kawano K."/>
            <person name="Sawayama S."/>
            <person name="Nakagawa S."/>
        </authorList>
    </citation>
    <scope>NUCLEOTIDE SEQUENCE [LARGE SCALE GENOMIC DNA]</scope>
    <source>
        <strain evidence="2 3">NKW23</strain>
    </source>
</reference>
<keyword evidence="3" id="KW-1185">Reference proteome</keyword>
<gene>
    <name evidence="2" type="ORF">LNKW23_01420</name>
</gene>
<name>A0ABQ6LFC0_9RHOB</name>
<dbReference type="Pfam" id="PF13946">
    <property type="entry name" value="DUF4214"/>
    <property type="match status" value="1"/>
</dbReference>
<accession>A0ABQ6LFC0</accession>
<evidence type="ECO:0000259" key="1">
    <source>
        <dbReference type="Pfam" id="PF13946"/>
    </source>
</evidence>